<proteinExistence type="predicted"/>
<comment type="caution">
    <text evidence="1">The sequence shown here is derived from an EMBL/GenBank/DDBJ whole genome shotgun (WGS) entry which is preliminary data.</text>
</comment>
<sequence length="63" mass="7022">MSTVALIPSHISLATLQVSLPGIYLINGKDTGIRVLYEAEDKSDEQQRQNLHHTIAPLLVKKR</sequence>
<dbReference type="AlphaFoldDB" id="A0A317T3Y7"/>
<evidence type="ECO:0000313" key="2">
    <source>
        <dbReference type="Proteomes" id="UP000246991"/>
    </source>
</evidence>
<evidence type="ECO:0000313" key="1">
    <source>
        <dbReference type="EMBL" id="PWW80136.1"/>
    </source>
</evidence>
<organism evidence="1 2">
    <name type="scientific">Tuber magnatum</name>
    <name type="common">white Piedmont truffle</name>
    <dbReference type="NCBI Taxonomy" id="42249"/>
    <lineage>
        <taxon>Eukaryota</taxon>
        <taxon>Fungi</taxon>
        <taxon>Dikarya</taxon>
        <taxon>Ascomycota</taxon>
        <taxon>Pezizomycotina</taxon>
        <taxon>Pezizomycetes</taxon>
        <taxon>Pezizales</taxon>
        <taxon>Tuberaceae</taxon>
        <taxon>Tuber</taxon>
    </lineage>
</organism>
<accession>A0A317T3Y7</accession>
<protein>
    <submittedName>
        <fullName evidence="1">Uncharacterized protein</fullName>
    </submittedName>
</protein>
<gene>
    <name evidence="1" type="ORF">C7212DRAFT_305888</name>
</gene>
<dbReference type="EMBL" id="PYWC01000004">
    <property type="protein sequence ID" value="PWW80136.1"/>
    <property type="molecule type" value="Genomic_DNA"/>
</dbReference>
<reference evidence="1 2" key="1">
    <citation type="submission" date="2018-03" db="EMBL/GenBank/DDBJ databases">
        <title>Genomes of Pezizomycetes fungi and the evolution of truffles.</title>
        <authorList>
            <person name="Murat C."/>
            <person name="Payen T."/>
            <person name="Noel B."/>
            <person name="Kuo A."/>
            <person name="Martin F.M."/>
        </authorList>
    </citation>
    <scope>NUCLEOTIDE SEQUENCE [LARGE SCALE GENOMIC DNA]</scope>
    <source>
        <strain evidence="1">091103-1</strain>
    </source>
</reference>
<keyword evidence="2" id="KW-1185">Reference proteome</keyword>
<dbReference type="Proteomes" id="UP000246991">
    <property type="component" value="Unassembled WGS sequence"/>
</dbReference>
<name>A0A317T3Y7_9PEZI</name>